<comment type="caution">
    <text evidence="4">The sequence shown here is derived from an EMBL/GenBank/DDBJ whole genome shotgun (WGS) entry which is preliminary data.</text>
</comment>
<reference evidence="4" key="2">
    <citation type="submission" date="2022-01" db="EMBL/GenBank/DDBJ databases">
        <authorList>
            <person name="Yamashiro T."/>
            <person name="Shiraishi A."/>
            <person name="Satake H."/>
            <person name="Nakayama K."/>
        </authorList>
    </citation>
    <scope>NUCLEOTIDE SEQUENCE</scope>
</reference>
<evidence type="ECO:0000259" key="3">
    <source>
        <dbReference type="Pfam" id="PF13976"/>
    </source>
</evidence>
<evidence type="ECO:0000313" key="5">
    <source>
        <dbReference type="Proteomes" id="UP001151760"/>
    </source>
</evidence>
<dbReference type="Pfam" id="PF07727">
    <property type="entry name" value="RVT_2"/>
    <property type="match status" value="1"/>
</dbReference>
<reference evidence="4" key="1">
    <citation type="journal article" date="2022" name="Int. J. Mol. Sci.">
        <title>Draft Genome of Tanacetum Coccineum: Genomic Comparison of Closely Related Tanacetum-Family Plants.</title>
        <authorList>
            <person name="Yamashiro T."/>
            <person name="Shiraishi A."/>
            <person name="Nakayama K."/>
            <person name="Satake H."/>
        </authorList>
    </citation>
    <scope>NUCLEOTIDE SEQUENCE</scope>
</reference>
<keyword evidence="5" id="KW-1185">Reference proteome</keyword>
<dbReference type="EMBL" id="BQNB010019255">
    <property type="protein sequence ID" value="GJT83355.1"/>
    <property type="molecule type" value="Genomic_DNA"/>
</dbReference>
<organism evidence="4 5">
    <name type="scientific">Tanacetum coccineum</name>
    <dbReference type="NCBI Taxonomy" id="301880"/>
    <lineage>
        <taxon>Eukaryota</taxon>
        <taxon>Viridiplantae</taxon>
        <taxon>Streptophyta</taxon>
        <taxon>Embryophyta</taxon>
        <taxon>Tracheophyta</taxon>
        <taxon>Spermatophyta</taxon>
        <taxon>Magnoliopsida</taxon>
        <taxon>eudicotyledons</taxon>
        <taxon>Gunneridae</taxon>
        <taxon>Pentapetalae</taxon>
        <taxon>asterids</taxon>
        <taxon>campanulids</taxon>
        <taxon>Asterales</taxon>
        <taxon>Asteraceae</taxon>
        <taxon>Asteroideae</taxon>
        <taxon>Anthemideae</taxon>
        <taxon>Anthemidinae</taxon>
        <taxon>Tanacetum</taxon>
    </lineage>
</organism>
<dbReference type="InterPro" id="IPR013103">
    <property type="entry name" value="RVT_2"/>
</dbReference>
<protein>
    <submittedName>
        <fullName evidence="4">Retrovirus-related pol polyprotein from transposon TNT 1-94</fullName>
    </submittedName>
</protein>
<proteinExistence type="predicted"/>
<evidence type="ECO:0000256" key="1">
    <source>
        <dbReference type="SAM" id="MobiDB-lite"/>
    </source>
</evidence>
<evidence type="ECO:0000259" key="2">
    <source>
        <dbReference type="Pfam" id="PF07727"/>
    </source>
</evidence>
<dbReference type="InterPro" id="IPR025724">
    <property type="entry name" value="GAG-pre-integrase_dom"/>
</dbReference>
<name>A0ABQ5H7R7_9ASTR</name>
<dbReference type="PANTHER" id="PTHR11439">
    <property type="entry name" value="GAG-POL-RELATED RETROTRANSPOSON"/>
    <property type="match status" value="1"/>
</dbReference>
<accession>A0ABQ5H7R7</accession>
<feature type="region of interest" description="Disordered" evidence="1">
    <location>
        <begin position="145"/>
        <end position="191"/>
    </location>
</feature>
<dbReference type="PANTHER" id="PTHR11439:SF483">
    <property type="entry name" value="PEPTIDE SYNTHASE GLIP-LIKE, PUTATIVE (AFU_ORTHOLOGUE AFUA_3G12920)-RELATED"/>
    <property type="match status" value="1"/>
</dbReference>
<feature type="domain" description="GAG-pre-integrase" evidence="3">
    <location>
        <begin position="4"/>
        <end position="52"/>
    </location>
</feature>
<gene>
    <name evidence="4" type="ORF">Tco_1057697</name>
</gene>
<feature type="domain" description="Reverse transcriptase Ty1/copia-type" evidence="2">
    <location>
        <begin position="216"/>
        <end position="309"/>
    </location>
</feature>
<dbReference type="CDD" id="cd09272">
    <property type="entry name" value="RNase_HI_RT_Ty1"/>
    <property type="match status" value="1"/>
</dbReference>
<sequence>MAKASPTQAWLWHRRLSHLNFDYINLLSKKDVVIGLPKLKYVKDQLCSSCEVSNEKRSSFKTKTVPSLKGRLNLLHMDLCGPMRVASINGKKYILASFFNDKRRQIMTTLPQLQNVSPSSDTTVPSQQESDLLFGPLYDEFFNTDTSRVNKSSSPTDNSDPQDTHPSTNIQPTSEPTTPINAHAEENNDNQVDDTEQEFTLSFIAVQEADESSLRNFEGIDFEESFTPVARLEAVRIFVAYVAHKSFPIYQIDVKTAFLNGPLKEEVYVAKPDGFVDPDHPEMVYLLRKAPRAWYDELSNFLISKRFTKGLQIHQYPHGIFINQAKYTLEILKKHGMEKGQSIGTPMATKPKLDADLSGEPISSKTDLKTPQIGQKDLSILKGYMGLWYPNGSGFKLIAFSDADHARCIDTRKSTSGGIQFLGDKLVSWMSKKQDCTAMSSAEAEYVALSASCAQVMWMRTQLKDYGFNYNKIPLYCDSQSAIAISCNPVQHSRTKHIHTRYHFIKEQVENGIIELYFVRTEYQLADMFTKALPEDRFQYLVRRIGMRCLTPAELEVLANESA</sequence>
<evidence type="ECO:0000313" key="4">
    <source>
        <dbReference type="EMBL" id="GJT83355.1"/>
    </source>
</evidence>
<dbReference type="Pfam" id="PF13976">
    <property type="entry name" value="gag_pre-integrs"/>
    <property type="match status" value="1"/>
</dbReference>
<dbReference type="Proteomes" id="UP001151760">
    <property type="component" value="Unassembled WGS sequence"/>
</dbReference>
<feature type="compositionally biased region" description="Polar residues" evidence="1">
    <location>
        <begin position="145"/>
        <end position="180"/>
    </location>
</feature>